<dbReference type="GO" id="GO:0009251">
    <property type="term" value="P:glucan catabolic process"/>
    <property type="evidence" value="ECO:0007669"/>
    <property type="project" value="TreeGrafter"/>
</dbReference>
<feature type="chain" id="PRO_5003889697" evidence="1">
    <location>
        <begin position="19"/>
        <end position="324"/>
    </location>
</feature>
<dbReference type="GeneID" id="18920966"/>
<dbReference type="InterPro" id="IPR050546">
    <property type="entry name" value="Glycosyl_Hydrlase_16"/>
</dbReference>
<evidence type="ECO:0000313" key="4">
    <source>
        <dbReference type="Proteomes" id="UP000008370"/>
    </source>
</evidence>
<dbReference type="SUPFAM" id="SSF49899">
    <property type="entry name" value="Concanavalin A-like lectins/glucanases"/>
    <property type="match status" value="1"/>
</dbReference>
<dbReference type="Pfam" id="PF26113">
    <property type="entry name" value="GH16_XgeA"/>
    <property type="match status" value="1"/>
</dbReference>
<name>K5WUS8_PHACS</name>
<dbReference type="OrthoDB" id="192832at2759"/>
<keyword evidence="3" id="KW-0378">Hydrolase</keyword>
<gene>
    <name evidence="3" type="ORF">PHACADRAFT_97292</name>
</gene>
<dbReference type="PANTHER" id="PTHR10963">
    <property type="entry name" value="GLYCOSYL HYDROLASE-RELATED"/>
    <property type="match status" value="1"/>
</dbReference>
<protein>
    <submittedName>
        <fullName evidence="3">Glycoside hydrolase family 16 protein</fullName>
    </submittedName>
</protein>
<dbReference type="CDD" id="cd02181">
    <property type="entry name" value="GH16_fungal_Lam16A_glucanase"/>
    <property type="match status" value="1"/>
</dbReference>
<keyword evidence="1" id="KW-0732">Signal</keyword>
<reference evidence="3 4" key="1">
    <citation type="journal article" date="2012" name="BMC Genomics">
        <title>Comparative genomics of the white-rot fungi, Phanerochaete carnosa and P. chrysosporium, to elucidate the genetic basis of the distinct wood types they colonize.</title>
        <authorList>
            <person name="Suzuki H."/>
            <person name="MacDonald J."/>
            <person name="Syed K."/>
            <person name="Salamov A."/>
            <person name="Hori C."/>
            <person name="Aerts A."/>
            <person name="Henrissat B."/>
            <person name="Wiebenga A."/>
            <person name="vanKuyk P.A."/>
            <person name="Barry K."/>
            <person name="Lindquist E."/>
            <person name="LaButti K."/>
            <person name="Lapidus A."/>
            <person name="Lucas S."/>
            <person name="Coutinho P."/>
            <person name="Gong Y."/>
            <person name="Samejima M."/>
            <person name="Mahadevan R."/>
            <person name="Abou-Zaid M."/>
            <person name="de Vries R.P."/>
            <person name="Igarashi K."/>
            <person name="Yadav J.S."/>
            <person name="Grigoriev I.V."/>
            <person name="Master E.R."/>
        </authorList>
    </citation>
    <scope>NUCLEOTIDE SEQUENCE [LARGE SCALE GENOMIC DNA]</scope>
    <source>
        <strain evidence="3 4">HHB-10118-sp</strain>
    </source>
</reference>
<keyword evidence="4" id="KW-1185">Reference proteome</keyword>
<dbReference type="Proteomes" id="UP000008370">
    <property type="component" value="Unassembled WGS sequence"/>
</dbReference>
<proteinExistence type="predicted"/>
<dbReference type="PANTHER" id="PTHR10963:SF24">
    <property type="entry name" value="GLYCOSIDASE C21B10.07-RELATED"/>
    <property type="match status" value="1"/>
</dbReference>
<dbReference type="STRING" id="650164.K5WUS8"/>
<sequence length="324" mass="34552">MHATSFAILASCISQALAATYALSDNYVGNNFLTTWEHQAIPDPTNGRVNYVDQATALADNLTFVSGDTLILRADDTTVLDSSGPGRNSVRIQSLKSYTTHVSIIDVRHMPQGCSTWPAFWETDGSNWPNGGEIDIVSSLFYSIEGVNDVTPNAMTVHTGAACSMPSSRTETGTPTGLDCDVNTDGNDGCGVQAPTADSYGPPLNTISGGWYAMERTNDFIKVWFFPRNGATPPDLSSGASSIDTDNWGTPTAFFPNTDCDIGSQFDANNIIINLTFCGDWAGISSIYSSAGCPGDCCGTDFVNNNPASFANAYWDIAAVRVYE</sequence>
<dbReference type="Gene3D" id="2.60.120.200">
    <property type="match status" value="1"/>
</dbReference>
<evidence type="ECO:0000256" key="1">
    <source>
        <dbReference type="SAM" id="SignalP"/>
    </source>
</evidence>
<dbReference type="InterPro" id="IPR000757">
    <property type="entry name" value="Beta-glucanase-like"/>
</dbReference>
<dbReference type="InterPro" id="IPR013320">
    <property type="entry name" value="ConA-like_dom_sf"/>
</dbReference>
<dbReference type="KEGG" id="pco:PHACADRAFT_97292"/>
<dbReference type="PROSITE" id="PS51762">
    <property type="entry name" value="GH16_2"/>
    <property type="match status" value="1"/>
</dbReference>
<evidence type="ECO:0000259" key="2">
    <source>
        <dbReference type="PROSITE" id="PS51762"/>
    </source>
</evidence>
<feature type="signal peptide" evidence="1">
    <location>
        <begin position="1"/>
        <end position="18"/>
    </location>
</feature>
<dbReference type="InParanoid" id="K5WUS8"/>
<dbReference type="EMBL" id="JH930473">
    <property type="protein sequence ID" value="EKM54222.1"/>
    <property type="molecule type" value="Genomic_DNA"/>
</dbReference>
<evidence type="ECO:0000313" key="3">
    <source>
        <dbReference type="EMBL" id="EKM54222.1"/>
    </source>
</evidence>
<organism evidence="3 4">
    <name type="scientific">Phanerochaete carnosa (strain HHB-10118-sp)</name>
    <name type="common">White-rot fungus</name>
    <name type="synonym">Peniophora carnosa</name>
    <dbReference type="NCBI Taxonomy" id="650164"/>
    <lineage>
        <taxon>Eukaryota</taxon>
        <taxon>Fungi</taxon>
        <taxon>Dikarya</taxon>
        <taxon>Basidiomycota</taxon>
        <taxon>Agaricomycotina</taxon>
        <taxon>Agaricomycetes</taxon>
        <taxon>Polyporales</taxon>
        <taxon>Phanerochaetaceae</taxon>
        <taxon>Phanerochaete</taxon>
    </lineage>
</organism>
<accession>K5WUS8</accession>
<dbReference type="HOGENOM" id="CLU_016972_1_1_1"/>
<dbReference type="AlphaFoldDB" id="K5WUS8"/>
<dbReference type="RefSeq" id="XP_007396921.1">
    <property type="nucleotide sequence ID" value="XM_007396859.1"/>
</dbReference>
<dbReference type="GO" id="GO:0004553">
    <property type="term" value="F:hydrolase activity, hydrolyzing O-glycosyl compounds"/>
    <property type="evidence" value="ECO:0007669"/>
    <property type="project" value="InterPro"/>
</dbReference>
<feature type="domain" description="GH16" evidence="2">
    <location>
        <begin position="34"/>
        <end position="290"/>
    </location>
</feature>